<accession>A0A561SQH9</accession>
<dbReference type="InterPro" id="IPR053145">
    <property type="entry name" value="AB_hydrolase_Est10"/>
</dbReference>
<dbReference type="Proteomes" id="UP000321261">
    <property type="component" value="Unassembled WGS sequence"/>
</dbReference>
<dbReference type="GO" id="GO:0052689">
    <property type="term" value="F:carboxylic ester hydrolase activity"/>
    <property type="evidence" value="ECO:0007669"/>
    <property type="project" value="TreeGrafter"/>
</dbReference>
<dbReference type="PANTHER" id="PTHR43265">
    <property type="entry name" value="ESTERASE ESTD"/>
    <property type="match status" value="1"/>
</dbReference>
<feature type="signal peptide" evidence="1">
    <location>
        <begin position="1"/>
        <end position="21"/>
    </location>
</feature>
<comment type="caution">
    <text evidence="3">The sequence shown here is derived from an EMBL/GenBank/DDBJ whole genome shotgun (WGS) entry which is preliminary data.</text>
</comment>
<organism evidence="3 4">
    <name type="scientific">Pseudonocardia hierapolitana</name>
    <dbReference type="NCBI Taxonomy" id="1128676"/>
    <lineage>
        <taxon>Bacteria</taxon>
        <taxon>Bacillati</taxon>
        <taxon>Actinomycetota</taxon>
        <taxon>Actinomycetes</taxon>
        <taxon>Pseudonocardiales</taxon>
        <taxon>Pseudonocardiaceae</taxon>
        <taxon>Pseudonocardia</taxon>
    </lineage>
</organism>
<dbReference type="OrthoDB" id="9765647at2"/>
<dbReference type="AlphaFoldDB" id="A0A561SQH9"/>
<gene>
    <name evidence="3" type="ORF">FHX44_113023</name>
</gene>
<keyword evidence="1" id="KW-0732">Signal</keyword>
<feature type="chain" id="PRO_5038524881" description="Serine aminopeptidase S33 domain-containing protein" evidence="1">
    <location>
        <begin position="22"/>
        <end position="476"/>
    </location>
</feature>
<sequence length="476" mass="50507">MRRLLAALPVVLLLLAGCASTPTPPPPPPPPPAPVTPTVETTAGEWAGRIGVPGAPLEIGIRLTAENGKLRGEIDIPAQAIKAMPLSDVLLEGRELSFRLPEVGGDAWFRGTFETDGKSIPGAFTQFGQSFPLVLRPGPVAGRPQEPKPPFPYRIEDVKYPGQGVDLAGTLTRPEGPGPFTAVVLLTGSGAQNRDEELFGHKPFLLLADVLTRAGYAVLRVDDRGVGGSGGQLYEADYDRLVGDVVAGVDFLRGRPEINRDRIGLLGHSEGGYLAPLVAQRTPVAFAIMMAGPAATGEDVLVAQNQLLLEAAGAPPEVVSQQVAYVRTLVALLRAEDYQRARALAVRQLVTQATGLPPEQQPSPEQIEAQVAATVNPYYRSWAVHDPAPALQALRVPVLAFFGGADLQVPAGQNEPLMRSLLAGSPDATVRTLPGLNHLMQPAGSGGLDEYATIDTTIDPSALELVRSWLTQRFPR</sequence>
<evidence type="ECO:0000259" key="2">
    <source>
        <dbReference type="Pfam" id="PF12146"/>
    </source>
</evidence>
<dbReference type="RefSeq" id="WP_147256354.1">
    <property type="nucleotide sequence ID" value="NZ_VIWU01000001.1"/>
</dbReference>
<dbReference type="Gene3D" id="3.40.50.1820">
    <property type="entry name" value="alpha/beta hydrolase"/>
    <property type="match status" value="1"/>
</dbReference>
<dbReference type="EMBL" id="VIWU01000001">
    <property type="protein sequence ID" value="TWF77118.1"/>
    <property type="molecule type" value="Genomic_DNA"/>
</dbReference>
<name>A0A561SQH9_9PSEU</name>
<keyword evidence="4" id="KW-1185">Reference proteome</keyword>
<evidence type="ECO:0000313" key="4">
    <source>
        <dbReference type="Proteomes" id="UP000321261"/>
    </source>
</evidence>
<feature type="domain" description="Serine aminopeptidase S33" evidence="2">
    <location>
        <begin position="207"/>
        <end position="300"/>
    </location>
</feature>
<dbReference type="InterPro" id="IPR029058">
    <property type="entry name" value="AB_hydrolase_fold"/>
</dbReference>
<protein>
    <recommendedName>
        <fullName evidence="2">Serine aminopeptidase S33 domain-containing protein</fullName>
    </recommendedName>
</protein>
<evidence type="ECO:0000256" key="1">
    <source>
        <dbReference type="SAM" id="SignalP"/>
    </source>
</evidence>
<proteinExistence type="predicted"/>
<reference evidence="3 4" key="1">
    <citation type="submission" date="2019-06" db="EMBL/GenBank/DDBJ databases">
        <title>Sequencing the genomes of 1000 actinobacteria strains.</title>
        <authorList>
            <person name="Klenk H.-P."/>
        </authorList>
    </citation>
    <scope>NUCLEOTIDE SEQUENCE [LARGE SCALE GENOMIC DNA]</scope>
    <source>
        <strain evidence="3 4">DSM 45671</strain>
    </source>
</reference>
<dbReference type="InterPro" id="IPR022742">
    <property type="entry name" value="Hydrolase_4"/>
</dbReference>
<dbReference type="SUPFAM" id="SSF53474">
    <property type="entry name" value="alpha/beta-Hydrolases"/>
    <property type="match status" value="1"/>
</dbReference>
<dbReference type="PROSITE" id="PS51257">
    <property type="entry name" value="PROKAR_LIPOPROTEIN"/>
    <property type="match status" value="1"/>
</dbReference>
<dbReference type="Pfam" id="PF12146">
    <property type="entry name" value="Hydrolase_4"/>
    <property type="match status" value="1"/>
</dbReference>
<dbReference type="PANTHER" id="PTHR43265:SF1">
    <property type="entry name" value="ESTERASE ESTD"/>
    <property type="match status" value="1"/>
</dbReference>
<evidence type="ECO:0000313" key="3">
    <source>
        <dbReference type="EMBL" id="TWF77118.1"/>
    </source>
</evidence>